<accession>A0A0E9UE64</accession>
<organism evidence="1">
    <name type="scientific">Anguilla anguilla</name>
    <name type="common">European freshwater eel</name>
    <name type="synonym">Muraena anguilla</name>
    <dbReference type="NCBI Taxonomy" id="7936"/>
    <lineage>
        <taxon>Eukaryota</taxon>
        <taxon>Metazoa</taxon>
        <taxon>Chordata</taxon>
        <taxon>Craniata</taxon>
        <taxon>Vertebrata</taxon>
        <taxon>Euteleostomi</taxon>
        <taxon>Actinopterygii</taxon>
        <taxon>Neopterygii</taxon>
        <taxon>Teleostei</taxon>
        <taxon>Anguilliformes</taxon>
        <taxon>Anguillidae</taxon>
        <taxon>Anguilla</taxon>
    </lineage>
</organism>
<reference evidence="1" key="1">
    <citation type="submission" date="2014-11" db="EMBL/GenBank/DDBJ databases">
        <authorList>
            <person name="Amaro Gonzalez C."/>
        </authorList>
    </citation>
    <scope>NUCLEOTIDE SEQUENCE</scope>
</reference>
<sequence>MKPEVETIDILDPVSNKLDVDMSSSWTKEAASGVVLKQHRYYKENGQKRSFAA</sequence>
<proteinExistence type="predicted"/>
<name>A0A0E9UE64_ANGAN</name>
<dbReference type="EMBL" id="GBXM01044491">
    <property type="protein sequence ID" value="JAH64086.1"/>
    <property type="molecule type" value="Transcribed_RNA"/>
</dbReference>
<reference evidence="1" key="2">
    <citation type="journal article" date="2015" name="Fish Shellfish Immunol.">
        <title>Early steps in the European eel (Anguilla anguilla)-Vibrio vulnificus interaction in the gills: Role of the RtxA13 toxin.</title>
        <authorList>
            <person name="Callol A."/>
            <person name="Pajuelo D."/>
            <person name="Ebbesson L."/>
            <person name="Teles M."/>
            <person name="MacKenzie S."/>
            <person name="Amaro C."/>
        </authorList>
    </citation>
    <scope>NUCLEOTIDE SEQUENCE</scope>
</reference>
<dbReference type="AlphaFoldDB" id="A0A0E9UE64"/>
<evidence type="ECO:0000313" key="1">
    <source>
        <dbReference type="EMBL" id="JAH64086.1"/>
    </source>
</evidence>
<protein>
    <submittedName>
        <fullName evidence="1">Uncharacterized protein</fullName>
    </submittedName>
</protein>